<dbReference type="Proteomes" id="UP000263642">
    <property type="component" value="Unassembled WGS sequence"/>
</dbReference>
<feature type="transmembrane region" description="Helical" evidence="1">
    <location>
        <begin position="80"/>
        <end position="100"/>
    </location>
</feature>
<evidence type="ECO:0000313" key="2">
    <source>
        <dbReference type="EMBL" id="HCO23069.1"/>
    </source>
</evidence>
<evidence type="ECO:0000313" key="3">
    <source>
        <dbReference type="Proteomes" id="UP000263642"/>
    </source>
</evidence>
<organism evidence="2 3">
    <name type="scientific">Gimesia maris</name>
    <dbReference type="NCBI Taxonomy" id="122"/>
    <lineage>
        <taxon>Bacteria</taxon>
        <taxon>Pseudomonadati</taxon>
        <taxon>Planctomycetota</taxon>
        <taxon>Planctomycetia</taxon>
        <taxon>Planctomycetales</taxon>
        <taxon>Planctomycetaceae</taxon>
        <taxon>Gimesia</taxon>
    </lineage>
</organism>
<protein>
    <recommendedName>
        <fullName evidence="4">SoxR reducing system RseC family protein</fullName>
    </recommendedName>
</protein>
<accession>A0A3D3R2T7</accession>
<evidence type="ECO:0000256" key="1">
    <source>
        <dbReference type="SAM" id="Phobius"/>
    </source>
</evidence>
<keyword evidence="1" id="KW-0472">Membrane</keyword>
<gene>
    <name evidence="2" type="ORF">DIT97_08420</name>
</gene>
<reference evidence="2 3" key="1">
    <citation type="journal article" date="2018" name="Nat. Biotechnol.">
        <title>A standardized bacterial taxonomy based on genome phylogeny substantially revises the tree of life.</title>
        <authorList>
            <person name="Parks D.H."/>
            <person name="Chuvochina M."/>
            <person name="Waite D.W."/>
            <person name="Rinke C."/>
            <person name="Skarshewski A."/>
            <person name="Chaumeil P.A."/>
            <person name="Hugenholtz P."/>
        </authorList>
    </citation>
    <scope>NUCLEOTIDE SEQUENCE [LARGE SCALE GENOMIC DNA]</scope>
    <source>
        <strain evidence="2">UBA9375</strain>
    </source>
</reference>
<feature type="transmembrane region" description="Helical" evidence="1">
    <location>
        <begin position="112"/>
        <end position="137"/>
    </location>
</feature>
<proteinExistence type="predicted"/>
<name>A0A3D3R2T7_9PLAN</name>
<evidence type="ECO:0008006" key="4">
    <source>
        <dbReference type="Google" id="ProtNLM"/>
    </source>
</evidence>
<sequence>MAKSPYSLKVGRVYIHKKCKQGTQVNGADFEGLCNPFKLCLGTVCASCGGPRGLKTFYWEDTKEPLDVYRKRLRTKVPAIYTYWWLWISPLIGLIAGSFLGPLFLKKSTLPVVAGSAVAGTLIMFLIVGPQVLMLVAPKKYYKLR</sequence>
<dbReference type="EMBL" id="DQAY01000051">
    <property type="protein sequence ID" value="HCO23069.1"/>
    <property type="molecule type" value="Genomic_DNA"/>
</dbReference>
<keyword evidence="1" id="KW-0812">Transmembrane</keyword>
<dbReference type="RefSeq" id="WP_278440628.1">
    <property type="nucleotide sequence ID" value="NZ_CAXAST010000005.1"/>
</dbReference>
<dbReference type="AlphaFoldDB" id="A0A3D3R2T7"/>
<keyword evidence="1" id="KW-1133">Transmembrane helix</keyword>
<comment type="caution">
    <text evidence="2">The sequence shown here is derived from an EMBL/GenBank/DDBJ whole genome shotgun (WGS) entry which is preliminary data.</text>
</comment>